<dbReference type="AlphaFoldDB" id="A0AAV5K9K7"/>
<gene>
    <name evidence="2" type="ORF">SLEP1_g30278</name>
</gene>
<name>A0AAV5K9K7_9ROSI</name>
<evidence type="ECO:0000313" key="2">
    <source>
        <dbReference type="EMBL" id="GKV20115.1"/>
    </source>
</evidence>
<accession>A0AAV5K9K7</accession>
<feature type="region of interest" description="Disordered" evidence="1">
    <location>
        <begin position="1"/>
        <end position="31"/>
    </location>
</feature>
<reference evidence="2 3" key="1">
    <citation type="journal article" date="2021" name="Commun. Biol.">
        <title>The genome of Shorea leprosula (Dipterocarpaceae) highlights the ecological relevance of drought in aseasonal tropical rainforests.</title>
        <authorList>
            <person name="Ng K.K.S."/>
            <person name="Kobayashi M.J."/>
            <person name="Fawcett J.A."/>
            <person name="Hatakeyama M."/>
            <person name="Paape T."/>
            <person name="Ng C.H."/>
            <person name="Ang C.C."/>
            <person name="Tnah L.H."/>
            <person name="Lee C.T."/>
            <person name="Nishiyama T."/>
            <person name="Sese J."/>
            <person name="O'Brien M.J."/>
            <person name="Copetti D."/>
            <person name="Mohd Noor M.I."/>
            <person name="Ong R.C."/>
            <person name="Putra M."/>
            <person name="Sireger I.Z."/>
            <person name="Indrioko S."/>
            <person name="Kosugi Y."/>
            <person name="Izuno A."/>
            <person name="Isagi Y."/>
            <person name="Lee S.L."/>
            <person name="Shimizu K.K."/>
        </authorList>
    </citation>
    <scope>NUCLEOTIDE SEQUENCE [LARGE SCALE GENOMIC DNA]</scope>
    <source>
        <strain evidence="2">214</strain>
    </source>
</reference>
<comment type="caution">
    <text evidence="2">The sequence shown here is derived from an EMBL/GenBank/DDBJ whole genome shotgun (WGS) entry which is preliminary data.</text>
</comment>
<evidence type="ECO:0000313" key="3">
    <source>
        <dbReference type="Proteomes" id="UP001054252"/>
    </source>
</evidence>
<dbReference type="EMBL" id="BPVZ01000054">
    <property type="protein sequence ID" value="GKV20115.1"/>
    <property type="molecule type" value="Genomic_DNA"/>
</dbReference>
<feature type="compositionally biased region" description="Basic and acidic residues" evidence="1">
    <location>
        <begin position="1"/>
        <end position="23"/>
    </location>
</feature>
<organism evidence="2 3">
    <name type="scientific">Rubroshorea leprosula</name>
    <dbReference type="NCBI Taxonomy" id="152421"/>
    <lineage>
        <taxon>Eukaryota</taxon>
        <taxon>Viridiplantae</taxon>
        <taxon>Streptophyta</taxon>
        <taxon>Embryophyta</taxon>
        <taxon>Tracheophyta</taxon>
        <taxon>Spermatophyta</taxon>
        <taxon>Magnoliopsida</taxon>
        <taxon>eudicotyledons</taxon>
        <taxon>Gunneridae</taxon>
        <taxon>Pentapetalae</taxon>
        <taxon>rosids</taxon>
        <taxon>malvids</taxon>
        <taxon>Malvales</taxon>
        <taxon>Dipterocarpaceae</taxon>
        <taxon>Rubroshorea</taxon>
    </lineage>
</organism>
<sequence>MSDLVMDRGDFDGADQNKNEKSSENGMMIGDEREVREGKWGQNMLGFAECEDIECFLD</sequence>
<dbReference type="Proteomes" id="UP001054252">
    <property type="component" value="Unassembled WGS sequence"/>
</dbReference>
<keyword evidence="3" id="KW-1185">Reference proteome</keyword>
<evidence type="ECO:0000256" key="1">
    <source>
        <dbReference type="SAM" id="MobiDB-lite"/>
    </source>
</evidence>
<protein>
    <submittedName>
        <fullName evidence="2">Uncharacterized protein</fullName>
    </submittedName>
</protein>
<proteinExistence type="predicted"/>